<name>A0A7U4DIT2_BORBG</name>
<geneLocation type="plasmid" evidence="2 3">
    <name>118a_lp28-5</name>
</geneLocation>
<protein>
    <submittedName>
        <fullName evidence="2">Uncharacterized protein</fullName>
    </submittedName>
</protein>
<keyword evidence="1" id="KW-0812">Transmembrane</keyword>
<evidence type="ECO:0000256" key="1">
    <source>
        <dbReference type="SAM" id="Phobius"/>
    </source>
</evidence>
<keyword evidence="1" id="KW-1133">Transmembrane helix</keyword>
<proteinExistence type="predicted"/>
<feature type="transmembrane region" description="Helical" evidence="1">
    <location>
        <begin position="12"/>
        <end position="29"/>
    </location>
</feature>
<sequence>MEKFYEKEHIYFEYIFIYTIILFVFFDSTKINKIKNPGFDFKKIEEENITKYNKDTIKNPFLG</sequence>
<gene>
    <name evidence="2" type="ORF">BBU118A_Y02</name>
</gene>
<keyword evidence="2" id="KW-0614">Plasmid</keyword>
<keyword evidence="1" id="KW-0472">Membrane</keyword>
<dbReference type="EMBL" id="CP001529">
    <property type="protein sequence ID" value="ACN92748.1"/>
    <property type="molecule type" value="Genomic_DNA"/>
</dbReference>
<dbReference type="AlphaFoldDB" id="A0A7U4DIT2"/>
<evidence type="ECO:0000313" key="2">
    <source>
        <dbReference type="EMBL" id="ACN92748.1"/>
    </source>
</evidence>
<reference evidence="2 3" key="1">
    <citation type="journal article" date="2011" name="J. Bacteriol.">
        <title>Whole-genome sequences of thirteen isolates of Borrelia burgdorferi.</title>
        <authorList>
            <person name="Schutzer S.E."/>
            <person name="Fraser-Liggett C.M."/>
            <person name="Casjens S.R."/>
            <person name="Qiu W.G."/>
            <person name="Dunn J.J."/>
            <person name="Mongodin E.F."/>
            <person name="Luft B.J."/>
        </authorList>
    </citation>
    <scope>NUCLEOTIDE SEQUENCE [LARGE SCALE GENOMIC DNA]</scope>
    <source>
        <strain evidence="2 3">118a</strain>
        <plasmid evidence="2 3">118a_lp28-5</plasmid>
    </source>
</reference>
<dbReference type="Proteomes" id="UP000006208">
    <property type="component" value="Plasmid 118a_lp28-5"/>
</dbReference>
<dbReference type="RefSeq" id="WP_012622447.1">
    <property type="nucleotide sequence ID" value="NC_012248.1"/>
</dbReference>
<organism evidence="2 3">
    <name type="scientific">Borreliella burgdorferi 118a</name>
    <dbReference type="NCBI Taxonomy" id="476210"/>
    <lineage>
        <taxon>Bacteria</taxon>
        <taxon>Pseudomonadati</taxon>
        <taxon>Spirochaetota</taxon>
        <taxon>Spirochaetia</taxon>
        <taxon>Spirochaetales</taxon>
        <taxon>Borreliaceae</taxon>
        <taxon>Borreliella</taxon>
    </lineage>
</organism>
<evidence type="ECO:0000313" key="3">
    <source>
        <dbReference type="Proteomes" id="UP000006208"/>
    </source>
</evidence>
<accession>A0A7U4DIT2</accession>